<dbReference type="GO" id="GO:0003676">
    <property type="term" value="F:nucleic acid binding"/>
    <property type="evidence" value="ECO:0007669"/>
    <property type="project" value="InterPro"/>
</dbReference>
<dbReference type="EMBL" id="JAZDWU010000002">
    <property type="protein sequence ID" value="KAL0012613.1"/>
    <property type="molecule type" value="Genomic_DNA"/>
</dbReference>
<protein>
    <recommendedName>
        <fullName evidence="5">RNase H type-1 domain-containing protein</fullName>
    </recommendedName>
</protein>
<dbReference type="Proteomes" id="UP001459277">
    <property type="component" value="Unassembled WGS sequence"/>
</dbReference>
<dbReference type="GO" id="GO:0004523">
    <property type="term" value="F:RNA-DNA hybrid ribonuclease activity"/>
    <property type="evidence" value="ECO:0007669"/>
    <property type="project" value="InterPro"/>
</dbReference>
<evidence type="ECO:0008006" key="5">
    <source>
        <dbReference type="Google" id="ProtNLM"/>
    </source>
</evidence>
<dbReference type="Gene3D" id="3.30.420.10">
    <property type="entry name" value="Ribonuclease H-like superfamily/Ribonuclease H"/>
    <property type="match status" value="1"/>
</dbReference>
<evidence type="ECO:0000313" key="4">
    <source>
        <dbReference type="Proteomes" id="UP001459277"/>
    </source>
</evidence>
<dbReference type="InterPro" id="IPR002156">
    <property type="entry name" value="RNaseH_domain"/>
</dbReference>
<dbReference type="InterPro" id="IPR012337">
    <property type="entry name" value="RNaseH-like_sf"/>
</dbReference>
<feature type="domain" description="Reverse transcriptase zinc-binding" evidence="2">
    <location>
        <begin position="26"/>
        <end position="84"/>
    </location>
</feature>
<proteinExistence type="predicted"/>
<dbReference type="PANTHER" id="PTHR47723:SF19">
    <property type="entry name" value="POLYNUCLEOTIDYL TRANSFERASE, RIBONUCLEASE H-LIKE SUPERFAMILY PROTEIN"/>
    <property type="match status" value="1"/>
</dbReference>
<dbReference type="PANTHER" id="PTHR47723">
    <property type="entry name" value="OS05G0353850 PROTEIN"/>
    <property type="match status" value="1"/>
</dbReference>
<gene>
    <name evidence="3" type="ORF">SO802_007721</name>
</gene>
<evidence type="ECO:0000259" key="2">
    <source>
        <dbReference type="Pfam" id="PF13966"/>
    </source>
</evidence>
<dbReference type="SUPFAM" id="SSF53098">
    <property type="entry name" value="Ribonuclease H-like"/>
    <property type="match status" value="1"/>
</dbReference>
<keyword evidence="4" id="KW-1185">Reference proteome</keyword>
<sequence length="282" mass="31225">MIQGPLSLRENSLTMEELRGAPFTGQWIWKLDILPKITMFLWLCFYNSVPVKSILAASGIDCDGKCPICRSPDESIAHLLHDSREYQFCVSKAKKAAAKVVIPVGWSQPREGWFKLNSDGASFGNPGKAGGGGIIRGSQGTWVKGYARSIGFTSSIIAELWALRDELRLANHIGIRQLEVELDAKVIVGLHNSKKNPNSAYAPLLSDCRYLLDKLPQVRVVHVFREANKCTDWLAKWGSSMREDFAVFDFPFAAELETLVAKDINGLYYCRLVAASMASVAV</sequence>
<organism evidence="3 4">
    <name type="scientific">Lithocarpus litseifolius</name>
    <dbReference type="NCBI Taxonomy" id="425828"/>
    <lineage>
        <taxon>Eukaryota</taxon>
        <taxon>Viridiplantae</taxon>
        <taxon>Streptophyta</taxon>
        <taxon>Embryophyta</taxon>
        <taxon>Tracheophyta</taxon>
        <taxon>Spermatophyta</taxon>
        <taxon>Magnoliopsida</taxon>
        <taxon>eudicotyledons</taxon>
        <taxon>Gunneridae</taxon>
        <taxon>Pentapetalae</taxon>
        <taxon>rosids</taxon>
        <taxon>fabids</taxon>
        <taxon>Fagales</taxon>
        <taxon>Fagaceae</taxon>
        <taxon>Lithocarpus</taxon>
    </lineage>
</organism>
<dbReference type="Pfam" id="PF13456">
    <property type="entry name" value="RVT_3"/>
    <property type="match status" value="1"/>
</dbReference>
<evidence type="ECO:0000259" key="1">
    <source>
        <dbReference type="Pfam" id="PF13456"/>
    </source>
</evidence>
<dbReference type="InterPro" id="IPR053151">
    <property type="entry name" value="RNase_H-like"/>
</dbReference>
<dbReference type="Pfam" id="PF13966">
    <property type="entry name" value="zf-RVT"/>
    <property type="match status" value="1"/>
</dbReference>
<feature type="domain" description="RNase H type-1" evidence="1">
    <location>
        <begin position="117"/>
        <end position="237"/>
    </location>
</feature>
<dbReference type="InterPro" id="IPR026960">
    <property type="entry name" value="RVT-Znf"/>
</dbReference>
<name>A0AAW2DSQ6_9ROSI</name>
<dbReference type="InterPro" id="IPR044730">
    <property type="entry name" value="RNase_H-like_dom_plant"/>
</dbReference>
<dbReference type="InterPro" id="IPR036397">
    <property type="entry name" value="RNaseH_sf"/>
</dbReference>
<reference evidence="3 4" key="1">
    <citation type="submission" date="2024-01" db="EMBL/GenBank/DDBJ databases">
        <title>A telomere-to-telomere, gap-free genome of sweet tea (Lithocarpus litseifolius).</title>
        <authorList>
            <person name="Zhou J."/>
        </authorList>
    </citation>
    <scope>NUCLEOTIDE SEQUENCE [LARGE SCALE GENOMIC DNA]</scope>
    <source>
        <strain evidence="3">Zhou-2022a</strain>
        <tissue evidence="3">Leaf</tissue>
    </source>
</reference>
<comment type="caution">
    <text evidence="3">The sequence shown here is derived from an EMBL/GenBank/DDBJ whole genome shotgun (WGS) entry which is preliminary data.</text>
</comment>
<dbReference type="CDD" id="cd06222">
    <property type="entry name" value="RNase_H_like"/>
    <property type="match status" value="1"/>
</dbReference>
<evidence type="ECO:0000313" key="3">
    <source>
        <dbReference type="EMBL" id="KAL0012613.1"/>
    </source>
</evidence>
<dbReference type="AlphaFoldDB" id="A0AAW2DSQ6"/>
<accession>A0AAW2DSQ6</accession>